<keyword evidence="4" id="KW-1133">Transmembrane helix</keyword>
<dbReference type="Proteomes" id="UP000242180">
    <property type="component" value="Unassembled WGS sequence"/>
</dbReference>
<dbReference type="Gene3D" id="2.120.10.80">
    <property type="entry name" value="Kelch-type beta propeller"/>
    <property type="match status" value="1"/>
</dbReference>
<gene>
    <name evidence="5" type="ORF">BCR43DRAFT_6742</name>
</gene>
<dbReference type="PANTHER" id="PTHR46093">
    <property type="entry name" value="ACYL-COA-BINDING DOMAIN-CONTAINING PROTEIN 5"/>
    <property type="match status" value="1"/>
</dbReference>
<dbReference type="InParanoid" id="A0A1X2HTB9"/>
<keyword evidence="4" id="KW-0812">Transmembrane</keyword>
<proteinExistence type="predicted"/>
<comment type="caution">
    <text evidence="5">The sequence shown here is derived from an EMBL/GenBank/DDBJ whole genome shotgun (WGS) entry which is preliminary data.</text>
</comment>
<dbReference type="Pfam" id="PF24681">
    <property type="entry name" value="Kelch_KLHDC2_KLHL20_DRC7"/>
    <property type="match status" value="2"/>
</dbReference>
<dbReference type="PANTHER" id="PTHR46093:SF3">
    <property type="entry name" value="ACYL-COA-BINDING DOMAIN-CONTAINING PROTEIN 4"/>
    <property type="match status" value="1"/>
</dbReference>
<protein>
    <recommendedName>
        <fullName evidence="7">Kelch repeat protein</fullName>
    </recommendedName>
</protein>
<feature type="compositionally biased region" description="Basic and acidic residues" evidence="3">
    <location>
        <begin position="446"/>
        <end position="483"/>
    </location>
</feature>
<dbReference type="SUPFAM" id="SSF117281">
    <property type="entry name" value="Kelch motif"/>
    <property type="match status" value="1"/>
</dbReference>
<reference evidence="5 6" key="1">
    <citation type="submission" date="2016-07" db="EMBL/GenBank/DDBJ databases">
        <title>Pervasive Adenine N6-methylation of Active Genes in Fungi.</title>
        <authorList>
            <consortium name="DOE Joint Genome Institute"/>
            <person name="Mondo S.J."/>
            <person name="Dannebaum R.O."/>
            <person name="Kuo R.C."/>
            <person name="Labutti K."/>
            <person name="Haridas S."/>
            <person name="Kuo A."/>
            <person name="Salamov A."/>
            <person name="Ahrendt S.R."/>
            <person name="Lipzen A."/>
            <person name="Sullivan W."/>
            <person name="Andreopoulos W.B."/>
            <person name="Clum A."/>
            <person name="Lindquist E."/>
            <person name="Daum C."/>
            <person name="Ramamoorthy G.K."/>
            <person name="Gryganskyi A."/>
            <person name="Culley D."/>
            <person name="Magnuson J.K."/>
            <person name="James T.Y."/>
            <person name="O'Malley M.A."/>
            <person name="Stajich J.E."/>
            <person name="Spatafora J.W."/>
            <person name="Visel A."/>
            <person name="Grigoriev I.V."/>
        </authorList>
    </citation>
    <scope>NUCLEOTIDE SEQUENCE [LARGE SCALE GENOMIC DNA]</scope>
    <source>
        <strain evidence="5 6">NRRL 2496</strain>
    </source>
</reference>
<dbReference type="OrthoDB" id="2363659at2759"/>
<dbReference type="STRING" id="13706.A0A1X2HTB9"/>
<name>A0A1X2HTB9_SYNRA</name>
<keyword evidence="1" id="KW-0880">Kelch repeat</keyword>
<evidence type="ECO:0000256" key="1">
    <source>
        <dbReference type="ARBA" id="ARBA00022441"/>
    </source>
</evidence>
<feature type="transmembrane region" description="Helical" evidence="4">
    <location>
        <begin position="358"/>
        <end position="379"/>
    </location>
</feature>
<dbReference type="OMA" id="DTCTLTW"/>
<accession>A0A1X2HTB9</accession>
<evidence type="ECO:0000256" key="4">
    <source>
        <dbReference type="SAM" id="Phobius"/>
    </source>
</evidence>
<sequence>MYALDLSEGVDANCPAWVQPNNVTTNSQFQPFMYGVAFKQADNSIAVQSGDGGSNEMSSLVAYRESGGWQIVSEYGQAPAPRAGMSASANASGTAFYFGGRSVHSSNNKYYYYDFYEFDSARSQWNWPSINYGWGQPPARYDHSSHLIGDQLFIMGGTAAYDDSLKFYADFGSVLVFDVVNYKAMSMATIGDIPPTRYSFASAIGADGHSIVVFGGQNTSTSTFDSSTDVYSLDTCTLEWTKKDVSGNGPAGRVGARAVTYGDYMVIMFGLSNGTVDDQGTFNPMYTNEVAILDTKKWEWVKSAPAGQSTAPGTPSCSLDFPNFPEAGTYGGDAAKPYDPTVIKNPRAPKGLSTQNKAITVVFALLGAALIGGLIWWCLRRQRRQARATNPRWLPGAIANNKSSSNNSSASNNDYPLFVYNNLDDNEKAIGGDKDTTKTYTATDHAQWERALDQDAERPEDGRPMTRHSELWERMRNLSENHTESAMSEPKQGKLVDA</sequence>
<evidence type="ECO:0000256" key="3">
    <source>
        <dbReference type="SAM" id="MobiDB-lite"/>
    </source>
</evidence>
<dbReference type="AlphaFoldDB" id="A0A1X2HTB9"/>
<feature type="region of interest" description="Disordered" evidence="3">
    <location>
        <begin position="429"/>
        <end position="498"/>
    </location>
</feature>
<organism evidence="5 6">
    <name type="scientific">Syncephalastrum racemosum</name>
    <name type="common">Filamentous fungus</name>
    <dbReference type="NCBI Taxonomy" id="13706"/>
    <lineage>
        <taxon>Eukaryota</taxon>
        <taxon>Fungi</taxon>
        <taxon>Fungi incertae sedis</taxon>
        <taxon>Mucoromycota</taxon>
        <taxon>Mucoromycotina</taxon>
        <taxon>Mucoromycetes</taxon>
        <taxon>Mucorales</taxon>
        <taxon>Syncephalastraceae</taxon>
        <taxon>Syncephalastrum</taxon>
    </lineage>
</organism>
<dbReference type="EMBL" id="MCGN01000001">
    <property type="protein sequence ID" value="ORZ02348.1"/>
    <property type="molecule type" value="Genomic_DNA"/>
</dbReference>
<keyword evidence="4" id="KW-0472">Membrane</keyword>
<keyword evidence="6" id="KW-1185">Reference proteome</keyword>
<evidence type="ECO:0000313" key="5">
    <source>
        <dbReference type="EMBL" id="ORZ02348.1"/>
    </source>
</evidence>
<dbReference type="InterPro" id="IPR015915">
    <property type="entry name" value="Kelch-typ_b-propeller"/>
</dbReference>
<evidence type="ECO:0000313" key="6">
    <source>
        <dbReference type="Proteomes" id="UP000242180"/>
    </source>
</evidence>
<keyword evidence="2" id="KW-0677">Repeat</keyword>
<evidence type="ECO:0000256" key="2">
    <source>
        <dbReference type="ARBA" id="ARBA00022737"/>
    </source>
</evidence>
<evidence type="ECO:0008006" key="7">
    <source>
        <dbReference type="Google" id="ProtNLM"/>
    </source>
</evidence>